<comment type="caution">
    <text evidence="2">The sequence shown here is derived from an EMBL/GenBank/DDBJ whole genome shotgun (WGS) entry which is preliminary data.</text>
</comment>
<protein>
    <submittedName>
        <fullName evidence="2">Enoyl-CoA hydratase-related protein</fullName>
    </submittedName>
</protein>
<dbReference type="Proteomes" id="UP001501729">
    <property type="component" value="Unassembled WGS sequence"/>
</dbReference>
<dbReference type="AlphaFoldDB" id="A0AAV3UBZ7"/>
<dbReference type="SUPFAM" id="SSF52096">
    <property type="entry name" value="ClpP/crotonase"/>
    <property type="match status" value="1"/>
</dbReference>
<keyword evidence="3" id="KW-1185">Reference proteome</keyword>
<reference evidence="2 3" key="1">
    <citation type="journal article" date="2019" name="Int. J. Syst. Evol. Microbiol.">
        <title>The Global Catalogue of Microorganisms (GCM) 10K type strain sequencing project: providing services to taxonomists for standard genome sequencing and annotation.</title>
        <authorList>
            <consortium name="The Broad Institute Genomics Platform"/>
            <consortium name="The Broad Institute Genome Sequencing Center for Infectious Disease"/>
            <person name="Wu L."/>
            <person name="Ma J."/>
        </authorList>
    </citation>
    <scope>NUCLEOTIDE SEQUENCE [LARGE SCALE GENOMIC DNA]</scope>
    <source>
        <strain evidence="2 3">JCM 17504</strain>
    </source>
</reference>
<gene>
    <name evidence="2" type="ORF">GCM10025751_05100</name>
</gene>
<dbReference type="RefSeq" id="WP_227775310.1">
    <property type="nucleotide sequence ID" value="NZ_BAABKX010000001.1"/>
</dbReference>
<evidence type="ECO:0000313" key="2">
    <source>
        <dbReference type="EMBL" id="GAA5042116.1"/>
    </source>
</evidence>
<comment type="similarity">
    <text evidence="1">Belongs to the enoyl-CoA hydratase/isomerase family.</text>
</comment>
<dbReference type="CDD" id="cd06558">
    <property type="entry name" value="crotonase-like"/>
    <property type="match status" value="1"/>
</dbReference>
<dbReference type="InterPro" id="IPR014748">
    <property type="entry name" value="Enoyl-CoA_hydra_C"/>
</dbReference>
<sequence>MHVSDDDGVRTVTFDRPEVRNAFTPEAAGELAEILAESDPKSIDAVVLTGEGKAFSAGGDIQSMAEREENVREAYERVRDTLSRVVHEVLSAPVPVVAKVNGDAVGAGMALVTAADFAYAAEPARFAASFINVGLIPDMGGTFLLPRLVGLRKAKELAFTGELISADEAAKLDVVNEVVPDEQLDVRVAEMTETLAKQPTHTIALGKQALHENLGKDWREALDYETMVQSQAYDMPAHKEGVSAFLEGRKPEFE</sequence>
<dbReference type="EMBL" id="BAABKX010000001">
    <property type="protein sequence ID" value="GAA5042116.1"/>
    <property type="molecule type" value="Genomic_DNA"/>
</dbReference>
<name>A0AAV3UBZ7_9EURY</name>
<accession>A0AAV3UBZ7</accession>
<dbReference type="Pfam" id="PF00378">
    <property type="entry name" value="ECH_1"/>
    <property type="match status" value="1"/>
</dbReference>
<dbReference type="PANTHER" id="PTHR43459:SF1">
    <property type="entry name" value="EG:BACN32G11.4 PROTEIN"/>
    <property type="match status" value="1"/>
</dbReference>
<evidence type="ECO:0000256" key="1">
    <source>
        <dbReference type="RuleBase" id="RU003707"/>
    </source>
</evidence>
<proteinExistence type="inferred from homology"/>
<organism evidence="2 3">
    <name type="scientific">Haladaptatus pallidirubidus</name>
    <dbReference type="NCBI Taxonomy" id="1008152"/>
    <lineage>
        <taxon>Archaea</taxon>
        <taxon>Methanobacteriati</taxon>
        <taxon>Methanobacteriota</taxon>
        <taxon>Stenosarchaea group</taxon>
        <taxon>Halobacteria</taxon>
        <taxon>Halobacteriales</taxon>
        <taxon>Haladaptataceae</taxon>
        <taxon>Haladaptatus</taxon>
    </lineage>
</organism>
<dbReference type="Gene3D" id="3.90.226.10">
    <property type="entry name" value="2-enoyl-CoA Hydratase, Chain A, domain 1"/>
    <property type="match status" value="1"/>
</dbReference>
<dbReference type="PANTHER" id="PTHR43459">
    <property type="entry name" value="ENOYL-COA HYDRATASE"/>
    <property type="match status" value="1"/>
</dbReference>
<dbReference type="PROSITE" id="PS00166">
    <property type="entry name" value="ENOYL_COA_HYDRATASE"/>
    <property type="match status" value="1"/>
</dbReference>
<dbReference type="Gene3D" id="1.10.12.10">
    <property type="entry name" value="Lyase 2-enoyl-coa Hydratase, Chain A, domain 2"/>
    <property type="match status" value="1"/>
</dbReference>
<evidence type="ECO:0000313" key="3">
    <source>
        <dbReference type="Proteomes" id="UP001501729"/>
    </source>
</evidence>
<dbReference type="InterPro" id="IPR001753">
    <property type="entry name" value="Enoyl-CoA_hydra/iso"/>
</dbReference>
<dbReference type="InterPro" id="IPR018376">
    <property type="entry name" value="Enoyl-CoA_hyd/isom_CS"/>
</dbReference>
<dbReference type="InterPro" id="IPR029045">
    <property type="entry name" value="ClpP/crotonase-like_dom_sf"/>
</dbReference>
<dbReference type="GO" id="GO:0003824">
    <property type="term" value="F:catalytic activity"/>
    <property type="evidence" value="ECO:0007669"/>
    <property type="project" value="InterPro"/>
</dbReference>
<dbReference type="GeneID" id="68615198"/>